<organism evidence="1 2">
    <name type="scientific">Cardiocondyla obscurior</name>
    <dbReference type="NCBI Taxonomy" id="286306"/>
    <lineage>
        <taxon>Eukaryota</taxon>
        <taxon>Metazoa</taxon>
        <taxon>Ecdysozoa</taxon>
        <taxon>Arthropoda</taxon>
        <taxon>Hexapoda</taxon>
        <taxon>Insecta</taxon>
        <taxon>Pterygota</taxon>
        <taxon>Neoptera</taxon>
        <taxon>Endopterygota</taxon>
        <taxon>Hymenoptera</taxon>
        <taxon>Apocrita</taxon>
        <taxon>Aculeata</taxon>
        <taxon>Formicoidea</taxon>
        <taxon>Formicidae</taxon>
        <taxon>Myrmicinae</taxon>
        <taxon>Cardiocondyla</taxon>
    </lineage>
</organism>
<proteinExistence type="predicted"/>
<evidence type="ECO:0000313" key="1">
    <source>
        <dbReference type="EMBL" id="KAL0121065.1"/>
    </source>
</evidence>
<dbReference type="Proteomes" id="UP001430953">
    <property type="component" value="Unassembled WGS sequence"/>
</dbReference>
<reference evidence="1 2" key="1">
    <citation type="submission" date="2023-03" db="EMBL/GenBank/DDBJ databases">
        <title>High recombination rates correlate with genetic variation in Cardiocondyla obscurior ants.</title>
        <authorList>
            <person name="Errbii M."/>
        </authorList>
    </citation>
    <scope>NUCLEOTIDE SEQUENCE [LARGE SCALE GENOMIC DNA]</scope>
    <source>
        <strain evidence="1">Alpha-2009</strain>
        <tissue evidence="1">Whole body</tissue>
    </source>
</reference>
<dbReference type="AlphaFoldDB" id="A0AAW2G3Q4"/>
<gene>
    <name evidence="1" type="ORF">PUN28_008648</name>
</gene>
<name>A0AAW2G3Q4_9HYME</name>
<evidence type="ECO:0000313" key="2">
    <source>
        <dbReference type="Proteomes" id="UP001430953"/>
    </source>
</evidence>
<sequence>MALFCIRQINVPYNIAASARYNEYVARLGVVRLHGIHLKLFAARKNLEVASPTD</sequence>
<accession>A0AAW2G3Q4</accession>
<comment type="caution">
    <text evidence="1">The sequence shown here is derived from an EMBL/GenBank/DDBJ whole genome shotgun (WGS) entry which is preliminary data.</text>
</comment>
<dbReference type="EMBL" id="JADYXP020000007">
    <property type="protein sequence ID" value="KAL0121065.1"/>
    <property type="molecule type" value="Genomic_DNA"/>
</dbReference>
<protein>
    <submittedName>
        <fullName evidence="1">Uncharacterized protein</fullName>
    </submittedName>
</protein>
<keyword evidence="2" id="KW-1185">Reference proteome</keyword>